<dbReference type="Proteomes" id="UP000594059">
    <property type="component" value="Chromosome"/>
</dbReference>
<reference evidence="1 2" key="1">
    <citation type="submission" date="2020-10" db="EMBL/GenBank/DDBJ databases">
        <title>complete genome sequencing of Lysobacter sp. H21R20.</title>
        <authorList>
            <person name="Bae J.-W."/>
            <person name="Lee S.-Y."/>
        </authorList>
    </citation>
    <scope>NUCLEOTIDE SEQUENCE [LARGE SCALE GENOMIC DNA]</scope>
    <source>
        <strain evidence="1 2">H21R20</strain>
    </source>
</reference>
<sequence>MHTFKSIRQHLTGAGFNVVLQDEGVASIELSLEQGSRHQTIFLSELHDEDGRPYLRVSSAVAQADGIDAARALNFNWQSRVGYLAIGEMGGDPYLQLCENRPFEGLDGAEVHRLVLDIGGTSDRMERVLSGERDVL</sequence>
<gene>
    <name evidence="1" type="ORF">INQ41_05060</name>
</gene>
<proteinExistence type="predicted"/>
<evidence type="ECO:0000313" key="2">
    <source>
        <dbReference type="Proteomes" id="UP000594059"/>
    </source>
</evidence>
<evidence type="ECO:0000313" key="1">
    <source>
        <dbReference type="EMBL" id="QOW20392.1"/>
    </source>
</evidence>
<dbReference type="AlphaFoldDB" id="A0A7S6UHJ1"/>
<protein>
    <submittedName>
        <fullName evidence="1">Uncharacterized protein</fullName>
    </submittedName>
</protein>
<dbReference type="Gene3D" id="3.30.1460.10">
    <property type="match status" value="1"/>
</dbReference>
<organism evidence="1 2">
    <name type="scientific">Novilysobacter ciconiae</name>
    <dbReference type="NCBI Taxonomy" id="2781022"/>
    <lineage>
        <taxon>Bacteria</taxon>
        <taxon>Pseudomonadati</taxon>
        <taxon>Pseudomonadota</taxon>
        <taxon>Gammaproteobacteria</taxon>
        <taxon>Lysobacterales</taxon>
        <taxon>Lysobacteraceae</taxon>
        <taxon>Novilysobacter</taxon>
    </lineage>
</organism>
<dbReference type="EMBL" id="CP063656">
    <property type="protein sequence ID" value="QOW20392.1"/>
    <property type="molecule type" value="Genomic_DNA"/>
</dbReference>
<dbReference type="KEGG" id="lcic:INQ41_05060"/>
<name>A0A7S6UHJ1_9GAMM</name>
<accession>A0A7S6UHJ1</accession>
<dbReference type="RefSeq" id="WP_193986753.1">
    <property type="nucleotide sequence ID" value="NZ_CP063656.1"/>
</dbReference>
<keyword evidence="2" id="KW-1185">Reference proteome</keyword>